<organism evidence="2 3">
    <name type="scientific">Croceicoccus esteveae</name>
    <dbReference type="NCBI Taxonomy" id="3075597"/>
    <lineage>
        <taxon>Bacteria</taxon>
        <taxon>Pseudomonadati</taxon>
        <taxon>Pseudomonadota</taxon>
        <taxon>Alphaproteobacteria</taxon>
        <taxon>Sphingomonadales</taxon>
        <taxon>Erythrobacteraceae</taxon>
        <taxon>Croceicoccus</taxon>
    </lineage>
</organism>
<evidence type="ECO:0000256" key="1">
    <source>
        <dbReference type="SAM" id="MobiDB-lite"/>
    </source>
</evidence>
<dbReference type="PROSITE" id="PS51257">
    <property type="entry name" value="PROKAR_LIPOPROTEIN"/>
    <property type="match status" value="1"/>
</dbReference>
<dbReference type="EMBL" id="JAVRHS010000002">
    <property type="protein sequence ID" value="MDT0575299.1"/>
    <property type="molecule type" value="Genomic_DNA"/>
</dbReference>
<accession>A0ABU2ZG66</accession>
<proteinExistence type="predicted"/>
<dbReference type="Proteomes" id="UP001259803">
    <property type="component" value="Unassembled WGS sequence"/>
</dbReference>
<protein>
    <recommendedName>
        <fullName evidence="4">Lipoprotein</fullName>
    </recommendedName>
</protein>
<name>A0ABU2ZG66_9SPHN</name>
<keyword evidence="3" id="KW-1185">Reference proteome</keyword>
<evidence type="ECO:0000313" key="3">
    <source>
        <dbReference type="Proteomes" id="UP001259803"/>
    </source>
</evidence>
<reference evidence="2 3" key="1">
    <citation type="submission" date="2023-09" db="EMBL/GenBank/DDBJ databases">
        <authorList>
            <person name="Rey-Velasco X."/>
        </authorList>
    </citation>
    <scope>NUCLEOTIDE SEQUENCE [LARGE SCALE GENOMIC DNA]</scope>
    <source>
        <strain evidence="2 3">F390</strain>
    </source>
</reference>
<evidence type="ECO:0000313" key="2">
    <source>
        <dbReference type="EMBL" id="MDT0575299.1"/>
    </source>
</evidence>
<gene>
    <name evidence="2" type="ORF">RM533_03775</name>
</gene>
<dbReference type="RefSeq" id="WP_311339872.1">
    <property type="nucleotide sequence ID" value="NZ_JAVRHS010000002.1"/>
</dbReference>
<evidence type="ECO:0008006" key="4">
    <source>
        <dbReference type="Google" id="ProtNLM"/>
    </source>
</evidence>
<comment type="caution">
    <text evidence="2">The sequence shown here is derived from an EMBL/GenBank/DDBJ whole genome shotgun (WGS) entry which is preliminary data.</text>
</comment>
<feature type="region of interest" description="Disordered" evidence="1">
    <location>
        <begin position="54"/>
        <end position="91"/>
    </location>
</feature>
<sequence>MRALLLIALAFTTACQQEPNFDERFRAAQGKVGQTAQEIDAQILARQKAQAGAASSAEGAALTSDAVPASDAVPDSDPAPFSDEPPAARQP</sequence>